<dbReference type="PROSITE" id="PS50949">
    <property type="entry name" value="HTH_GNTR"/>
    <property type="match status" value="1"/>
</dbReference>
<dbReference type="InterPro" id="IPR036390">
    <property type="entry name" value="WH_DNA-bd_sf"/>
</dbReference>
<dbReference type="PRINTS" id="PR00035">
    <property type="entry name" value="HTHGNTR"/>
</dbReference>
<dbReference type="OMA" id="DMRSGYR"/>
<dbReference type="GeneID" id="14552348"/>
<dbReference type="STRING" id="1435377.SUSAZ_08925"/>
<dbReference type="EMBL" id="CP013694">
    <property type="protein sequence ID" value="ALU30032.1"/>
    <property type="molecule type" value="Genomic_DNA"/>
</dbReference>
<dbReference type="Pfam" id="PF00392">
    <property type="entry name" value="GntR"/>
    <property type="match status" value="1"/>
</dbReference>
<accession>A0A0U2WX46</accession>
<dbReference type="PANTHER" id="PTHR38445:SF9">
    <property type="entry name" value="HTH-TYPE TRANSCRIPTIONAL REPRESSOR YTRA"/>
    <property type="match status" value="1"/>
</dbReference>
<proteinExistence type="predicted"/>
<dbReference type="InterPro" id="IPR036388">
    <property type="entry name" value="WH-like_DNA-bd_sf"/>
</dbReference>
<dbReference type="AlphaFoldDB" id="A0A0U2WX46"/>
<sequence>MTSIIKIDLESKTPIYKQIADQIIELIAKGELKPGDKLPSIRELASMLGVNMLTVNKAYNYLVDEGFIVVQKRRYVVKSEVRDESWRNMLRVIIYRALASNMSKDEIVNEINRVVSEVNSK</sequence>
<keyword evidence="2" id="KW-0238">DNA-binding</keyword>
<dbReference type="SUPFAM" id="SSF46785">
    <property type="entry name" value="Winged helix' DNA-binding domain"/>
    <property type="match status" value="1"/>
</dbReference>
<dbReference type="SMART" id="SM00345">
    <property type="entry name" value="HTH_GNTR"/>
    <property type="match status" value="1"/>
</dbReference>
<dbReference type="GO" id="GO:0003700">
    <property type="term" value="F:DNA-binding transcription factor activity"/>
    <property type="evidence" value="ECO:0007669"/>
    <property type="project" value="InterPro"/>
</dbReference>
<evidence type="ECO:0000313" key="6">
    <source>
        <dbReference type="EMBL" id="ALU30722.1"/>
    </source>
</evidence>
<evidence type="ECO:0000259" key="4">
    <source>
        <dbReference type="PROSITE" id="PS50949"/>
    </source>
</evidence>
<dbReference type="Proteomes" id="UP000060043">
    <property type="component" value="Chromosome"/>
</dbReference>
<evidence type="ECO:0000256" key="1">
    <source>
        <dbReference type="ARBA" id="ARBA00023015"/>
    </source>
</evidence>
<feature type="domain" description="HTH gntR-type" evidence="4">
    <location>
        <begin position="13"/>
        <end position="81"/>
    </location>
</feature>
<evidence type="ECO:0000313" key="8">
    <source>
        <dbReference type="Proteomes" id="UP000065473"/>
    </source>
</evidence>
<keyword evidence="3" id="KW-0804">Transcription</keyword>
<evidence type="ECO:0000256" key="2">
    <source>
        <dbReference type="ARBA" id="ARBA00023125"/>
    </source>
</evidence>
<dbReference type="CDD" id="cd07377">
    <property type="entry name" value="WHTH_GntR"/>
    <property type="match status" value="1"/>
</dbReference>
<dbReference type="OrthoDB" id="40383at2157"/>
<evidence type="ECO:0000256" key="3">
    <source>
        <dbReference type="ARBA" id="ARBA00023163"/>
    </source>
</evidence>
<evidence type="ECO:0000313" key="5">
    <source>
        <dbReference type="EMBL" id="ALU30032.1"/>
    </source>
</evidence>
<gene>
    <name evidence="5" type="ORF">ATY89_08860</name>
    <name evidence="6" type="ORF">ATZ20_00270</name>
</gene>
<dbReference type="EMBL" id="CP013695">
    <property type="protein sequence ID" value="ALU30722.1"/>
    <property type="molecule type" value="Genomic_DNA"/>
</dbReference>
<name>A0A0U2WX46_9CREN</name>
<dbReference type="RefSeq" id="WP_011278659.1">
    <property type="nucleotide sequence ID" value="NZ_BHWZ01000004.1"/>
</dbReference>
<protein>
    <submittedName>
        <fullName evidence="6">GntR family transcriptional regulator</fullName>
    </submittedName>
</protein>
<keyword evidence="1" id="KW-0805">Transcription regulation</keyword>
<dbReference type="PANTHER" id="PTHR38445">
    <property type="entry name" value="HTH-TYPE TRANSCRIPTIONAL REPRESSOR YTRA"/>
    <property type="match status" value="1"/>
</dbReference>
<dbReference type="InterPro" id="IPR000524">
    <property type="entry name" value="Tscrpt_reg_HTH_GntR"/>
</dbReference>
<dbReference type="GO" id="GO:0003677">
    <property type="term" value="F:DNA binding"/>
    <property type="evidence" value="ECO:0007669"/>
    <property type="project" value="UniProtKB-KW"/>
</dbReference>
<dbReference type="Gene3D" id="1.10.10.10">
    <property type="entry name" value="Winged helix-like DNA-binding domain superfamily/Winged helix DNA-binding domain"/>
    <property type="match status" value="1"/>
</dbReference>
<organism evidence="6 7">
    <name type="scientific">Sulfolobus acidocaldarius</name>
    <dbReference type="NCBI Taxonomy" id="2285"/>
    <lineage>
        <taxon>Archaea</taxon>
        <taxon>Thermoproteota</taxon>
        <taxon>Thermoprotei</taxon>
        <taxon>Sulfolobales</taxon>
        <taxon>Sulfolobaceae</taxon>
        <taxon>Sulfolobus</taxon>
    </lineage>
</organism>
<reference evidence="7 8" key="1">
    <citation type="submission" date="2015-12" db="EMBL/GenBank/DDBJ databases">
        <title>A stable core within a dynamic pangenome in Sulfolobus acidocaldarius.</title>
        <authorList>
            <person name="Anderson R."/>
            <person name="Kouris A."/>
            <person name="Seward C."/>
            <person name="Campbell K."/>
            <person name="Whitaker R."/>
        </authorList>
    </citation>
    <scope>NUCLEOTIDE SEQUENCE [LARGE SCALE GENOMIC DNA]</scope>
    <source>
        <strain evidence="5 8">GG12-C01-09</strain>
        <strain evidence="6 7">NG05B_CO5_07</strain>
    </source>
</reference>
<evidence type="ECO:0000313" key="7">
    <source>
        <dbReference type="Proteomes" id="UP000060043"/>
    </source>
</evidence>
<dbReference type="SMR" id="A0A0U2WX46"/>
<dbReference type="Proteomes" id="UP000065473">
    <property type="component" value="Chromosome"/>
</dbReference>